<gene>
    <name evidence="1" type="ORF">CGSMWGv1500E_00335</name>
</gene>
<comment type="caution">
    <text evidence="1">The sequence shown here is derived from an EMBL/GenBank/DDBJ whole genome shotgun (WGS) entry which is preliminary data.</text>
</comment>
<name>I4M4J6_GARVA</name>
<protein>
    <submittedName>
        <fullName evidence="1">Uncharacterized protein</fullName>
    </submittedName>
</protein>
<dbReference type="PATRIC" id="fig|698957.3.peg.66"/>
<dbReference type="Proteomes" id="UP000032875">
    <property type="component" value="Unassembled WGS sequence"/>
</dbReference>
<proteinExistence type="predicted"/>
<sequence length="37" mass="4048">MIIYGVAKNNGTFGTVTNASKVKDYGTTKICERKPLK</sequence>
<evidence type="ECO:0000313" key="1">
    <source>
        <dbReference type="EMBL" id="EIK84136.1"/>
    </source>
</evidence>
<dbReference type="AlphaFoldDB" id="I4M4J6"/>
<evidence type="ECO:0000313" key="2">
    <source>
        <dbReference type="Proteomes" id="UP000032875"/>
    </source>
</evidence>
<reference evidence="1 2" key="1">
    <citation type="journal article" date="2012" name="J. Bacteriol.">
        <title>Comparative Genomic Analyses of 17 Clinical Isolates of Gardnerella vaginalis Provide Evidence of Multiple Genetically Isolated Clades Consistent with Subspeciation into Genovars.</title>
        <authorList>
            <person name="Ahmed A."/>
            <person name="Earl J."/>
            <person name="Retchless A."/>
            <person name="Hillier S."/>
            <person name="Rabe L."/>
            <person name="Cherpes T."/>
            <person name="Powell E."/>
            <person name="Janto B."/>
            <person name="Eutsey R."/>
            <person name="Hiller N.L."/>
            <person name="Boissy R."/>
            <person name="Dahlgreen M."/>
            <person name="Hall B."/>
            <person name="Costerton J."/>
            <person name="Post J.C."/>
            <person name="Hu F."/>
            <person name="Ehrlich G."/>
        </authorList>
    </citation>
    <scope>NUCLEOTIDE SEQUENCE [LARGE SCALE GENOMIC DNA]</scope>
    <source>
        <strain evidence="1 2">1500E</strain>
    </source>
</reference>
<dbReference type="EMBL" id="ADES01000001">
    <property type="protein sequence ID" value="EIK84136.1"/>
    <property type="molecule type" value="Genomic_DNA"/>
</dbReference>
<accession>I4M4J6</accession>
<organism evidence="1 2">
    <name type="scientific">Gardnerella vaginalis 1500E</name>
    <dbReference type="NCBI Taxonomy" id="698957"/>
    <lineage>
        <taxon>Bacteria</taxon>
        <taxon>Bacillati</taxon>
        <taxon>Actinomycetota</taxon>
        <taxon>Actinomycetes</taxon>
        <taxon>Bifidobacteriales</taxon>
        <taxon>Bifidobacteriaceae</taxon>
        <taxon>Gardnerella</taxon>
    </lineage>
</organism>